<evidence type="ECO:0000313" key="7">
    <source>
        <dbReference type="Proteomes" id="UP001501599"/>
    </source>
</evidence>
<dbReference type="Pfam" id="PF00440">
    <property type="entry name" value="TetR_N"/>
    <property type="match status" value="1"/>
</dbReference>
<dbReference type="PRINTS" id="PR00455">
    <property type="entry name" value="HTHTETR"/>
</dbReference>
<protein>
    <recommendedName>
        <fullName evidence="5">HTH tetR-type domain-containing protein</fullName>
    </recommendedName>
</protein>
<dbReference type="PANTHER" id="PTHR30055:SF234">
    <property type="entry name" value="HTH-TYPE TRANSCRIPTIONAL REGULATOR BETI"/>
    <property type="match status" value="1"/>
</dbReference>
<comment type="caution">
    <text evidence="6">The sequence shown here is derived from an EMBL/GenBank/DDBJ whole genome shotgun (WGS) entry which is preliminary data.</text>
</comment>
<dbReference type="Proteomes" id="UP001501599">
    <property type="component" value="Unassembled WGS sequence"/>
</dbReference>
<keyword evidence="7" id="KW-1185">Reference proteome</keyword>
<feature type="DNA-binding region" description="H-T-H motif" evidence="4">
    <location>
        <begin position="39"/>
        <end position="58"/>
    </location>
</feature>
<accession>A0ABP5MG27</accession>
<evidence type="ECO:0000256" key="2">
    <source>
        <dbReference type="ARBA" id="ARBA00023125"/>
    </source>
</evidence>
<dbReference type="Gene3D" id="1.10.357.10">
    <property type="entry name" value="Tetracycline Repressor, domain 2"/>
    <property type="match status" value="1"/>
</dbReference>
<evidence type="ECO:0000256" key="4">
    <source>
        <dbReference type="PROSITE-ProRule" id="PRU00335"/>
    </source>
</evidence>
<reference evidence="7" key="1">
    <citation type="journal article" date="2019" name="Int. J. Syst. Evol. Microbiol.">
        <title>The Global Catalogue of Microorganisms (GCM) 10K type strain sequencing project: providing services to taxonomists for standard genome sequencing and annotation.</title>
        <authorList>
            <consortium name="The Broad Institute Genomics Platform"/>
            <consortium name="The Broad Institute Genome Sequencing Center for Infectious Disease"/>
            <person name="Wu L."/>
            <person name="Ma J."/>
        </authorList>
    </citation>
    <scope>NUCLEOTIDE SEQUENCE [LARGE SCALE GENOMIC DNA]</scope>
    <source>
        <strain evidence="7">JCM 16026</strain>
    </source>
</reference>
<keyword evidence="1" id="KW-0805">Transcription regulation</keyword>
<evidence type="ECO:0000313" key="6">
    <source>
        <dbReference type="EMBL" id="GAA2172113.1"/>
    </source>
</evidence>
<gene>
    <name evidence="6" type="ORF">GCM10009846_08760</name>
</gene>
<evidence type="ECO:0000259" key="5">
    <source>
        <dbReference type="PROSITE" id="PS50977"/>
    </source>
</evidence>
<keyword evidence="3" id="KW-0804">Transcription</keyword>
<dbReference type="EMBL" id="BAAAQT010000005">
    <property type="protein sequence ID" value="GAA2172113.1"/>
    <property type="molecule type" value="Genomic_DNA"/>
</dbReference>
<dbReference type="PANTHER" id="PTHR30055">
    <property type="entry name" value="HTH-TYPE TRANSCRIPTIONAL REGULATOR RUTR"/>
    <property type="match status" value="1"/>
</dbReference>
<proteinExistence type="predicted"/>
<feature type="domain" description="HTH tetR-type" evidence="5">
    <location>
        <begin position="16"/>
        <end position="76"/>
    </location>
</feature>
<organism evidence="6 7">
    <name type="scientific">Agrococcus versicolor</name>
    <dbReference type="NCBI Taxonomy" id="501482"/>
    <lineage>
        <taxon>Bacteria</taxon>
        <taxon>Bacillati</taxon>
        <taxon>Actinomycetota</taxon>
        <taxon>Actinomycetes</taxon>
        <taxon>Micrococcales</taxon>
        <taxon>Microbacteriaceae</taxon>
        <taxon>Agrococcus</taxon>
    </lineage>
</organism>
<keyword evidence="2 4" id="KW-0238">DNA-binding</keyword>
<sequence>MASVSSAPGRRERGKQEKLRRIVEAASELLADRGIDDVTTQEIAERADIGAGTLFLYARTKGELLLLVQNSAYELALERGIAAAADVDDALGAILAIVRPIVACNRTQVDNGRTYLREIVFGDPTEPHHRAALGHTAATEAAIAAVLERHGHAAVRAAALAHIVSAIMLVTLASTANAGASNEALVRDVAGQVEVLLA</sequence>
<dbReference type="PROSITE" id="PS50977">
    <property type="entry name" value="HTH_TETR_2"/>
    <property type="match status" value="1"/>
</dbReference>
<evidence type="ECO:0000256" key="1">
    <source>
        <dbReference type="ARBA" id="ARBA00023015"/>
    </source>
</evidence>
<dbReference type="InterPro" id="IPR001647">
    <property type="entry name" value="HTH_TetR"/>
</dbReference>
<dbReference type="InterPro" id="IPR050109">
    <property type="entry name" value="HTH-type_TetR-like_transc_reg"/>
</dbReference>
<dbReference type="RefSeq" id="WP_344340771.1">
    <property type="nucleotide sequence ID" value="NZ_BAAAQT010000005.1"/>
</dbReference>
<dbReference type="SUPFAM" id="SSF46689">
    <property type="entry name" value="Homeodomain-like"/>
    <property type="match status" value="1"/>
</dbReference>
<evidence type="ECO:0000256" key="3">
    <source>
        <dbReference type="ARBA" id="ARBA00023163"/>
    </source>
</evidence>
<dbReference type="InterPro" id="IPR009057">
    <property type="entry name" value="Homeodomain-like_sf"/>
</dbReference>
<name>A0ABP5MG27_9MICO</name>